<protein>
    <submittedName>
        <fullName evidence="2">Uncharacterized protein</fullName>
    </submittedName>
</protein>
<dbReference type="EMBL" id="JASFZW010000005">
    <property type="protein sequence ID" value="KAK2077991.1"/>
    <property type="molecule type" value="Genomic_DNA"/>
</dbReference>
<evidence type="ECO:0000313" key="2">
    <source>
        <dbReference type="EMBL" id="KAK2077991.1"/>
    </source>
</evidence>
<gene>
    <name evidence="2" type="ORF">QBZ16_003859</name>
</gene>
<sequence length="212" mass="23352">MGQVPAGAPAAPKPATWLTPSVLHRSAVRASYLGAVSSNEQKHGFATQWGRGSARCQNTSYRKLQESSVGEHLRWHAPAAQPRPPSRRGTSSTQQENGLTWDLGRQKTYQAQAPRFAARSVLEERRASQPDTSERDAARFRRWSEVNAAKQVAEKARRATEAQLLQAWPHGLPATERRKAAAAGLQVIGLGAGEAWSYHELQHRALKSSMKM</sequence>
<dbReference type="AlphaFoldDB" id="A0AAD9IGI6"/>
<accession>A0AAD9IGI6</accession>
<keyword evidence="3" id="KW-1185">Reference proteome</keyword>
<reference evidence="2" key="1">
    <citation type="submission" date="2021-01" db="EMBL/GenBank/DDBJ databases">
        <authorList>
            <person name="Eckstrom K.M.E."/>
        </authorList>
    </citation>
    <scope>NUCLEOTIDE SEQUENCE</scope>
    <source>
        <strain evidence="2">UVCC 0001</strain>
    </source>
</reference>
<feature type="compositionally biased region" description="Polar residues" evidence="1">
    <location>
        <begin position="89"/>
        <end position="98"/>
    </location>
</feature>
<evidence type="ECO:0000313" key="3">
    <source>
        <dbReference type="Proteomes" id="UP001255856"/>
    </source>
</evidence>
<evidence type="ECO:0000256" key="1">
    <source>
        <dbReference type="SAM" id="MobiDB-lite"/>
    </source>
</evidence>
<feature type="region of interest" description="Disordered" evidence="1">
    <location>
        <begin position="62"/>
        <end position="99"/>
    </location>
</feature>
<feature type="compositionally biased region" description="Basic and acidic residues" evidence="1">
    <location>
        <begin position="63"/>
        <end position="74"/>
    </location>
</feature>
<proteinExistence type="predicted"/>
<name>A0AAD9IGI6_PROWI</name>
<organism evidence="2 3">
    <name type="scientific">Prototheca wickerhamii</name>
    <dbReference type="NCBI Taxonomy" id="3111"/>
    <lineage>
        <taxon>Eukaryota</taxon>
        <taxon>Viridiplantae</taxon>
        <taxon>Chlorophyta</taxon>
        <taxon>core chlorophytes</taxon>
        <taxon>Trebouxiophyceae</taxon>
        <taxon>Chlorellales</taxon>
        <taxon>Chlorellaceae</taxon>
        <taxon>Prototheca</taxon>
    </lineage>
</organism>
<comment type="caution">
    <text evidence="2">The sequence shown here is derived from an EMBL/GenBank/DDBJ whole genome shotgun (WGS) entry which is preliminary data.</text>
</comment>
<dbReference type="Proteomes" id="UP001255856">
    <property type="component" value="Unassembled WGS sequence"/>
</dbReference>